<sequence length="97" mass="10719">MQAIFIAYDQAHHEAILDLLEKNSCRGFTSFGETQGRGSVKGDPHYGSHAWPSLGGAILTIVEDHRLQPVLDKLKALDESKPLLGLRAFVWPVTHTI</sequence>
<reference evidence="1" key="1">
    <citation type="submission" date="2019-04" db="EMBL/GenBank/DDBJ databases">
        <title>Microbes associate with the intestines of laboratory mice.</title>
        <authorList>
            <person name="Navarre W."/>
            <person name="Wong E."/>
            <person name="Huang K."/>
            <person name="Tropini C."/>
            <person name="Ng K."/>
            <person name="Yu B."/>
        </authorList>
    </citation>
    <scope>NUCLEOTIDE SEQUENCE</scope>
    <source>
        <strain evidence="1">NM04_E33</strain>
    </source>
</reference>
<name>A0AC61RGV5_9BACT</name>
<dbReference type="EMBL" id="SRYB01000008">
    <property type="protein sequence ID" value="TGY79173.1"/>
    <property type="molecule type" value="Genomic_DNA"/>
</dbReference>
<gene>
    <name evidence="1" type="ORF">E5331_07275</name>
</gene>
<dbReference type="Proteomes" id="UP000306319">
    <property type="component" value="Unassembled WGS sequence"/>
</dbReference>
<proteinExistence type="predicted"/>
<protein>
    <submittedName>
        <fullName evidence="1">Uncharacterized protein</fullName>
    </submittedName>
</protein>
<accession>A0AC61RGV5</accession>
<evidence type="ECO:0000313" key="1">
    <source>
        <dbReference type="EMBL" id="TGY79173.1"/>
    </source>
</evidence>
<evidence type="ECO:0000313" key="2">
    <source>
        <dbReference type="Proteomes" id="UP000306319"/>
    </source>
</evidence>
<organism evidence="1 2">
    <name type="scientific">Lepagella muris</name>
    <dbReference type="NCBI Taxonomy" id="3032870"/>
    <lineage>
        <taxon>Bacteria</taxon>
        <taxon>Pseudomonadati</taxon>
        <taxon>Bacteroidota</taxon>
        <taxon>Bacteroidia</taxon>
        <taxon>Bacteroidales</taxon>
        <taxon>Muribaculaceae</taxon>
        <taxon>Lepagella</taxon>
    </lineage>
</organism>
<comment type="caution">
    <text evidence="1">The sequence shown here is derived from an EMBL/GenBank/DDBJ whole genome shotgun (WGS) entry which is preliminary data.</text>
</comment>
<keyword evidence="2" id="KW-1185">Reference proteome</keyword>